<feature type="region of interest" description="Disordered" evidence="1">
    <location>
        <begin position="181"/>
        <end position="229"/>
    </location>
</feature>
<feature type="compositionally biased region" description="Polar residues" evidence="1">
    <location>
        <begin position="184"/>
        <end position="194"/>
    </location>
</feature>
<evidence type="ECO:0000313" key="2">
    <source>
        <dbReference type="EMBL" id="SVD67261.1"/>
    </source>
</evidence>
<accession>A0A382XAB9</accession>
<protein>
    <submittedName>
        <fullName evidence="2">Uncharacterized protein</fullName>
    </submittedName>
</protein>
<sequence>MAAMRPLQETQTPGLAKLIIRHTRKGGGDLVEKGRGSSAFAGEADVLLSISRPKKSGPTVRRLEALGRFDAIPPVLTVERVTHAIGKSSPPYGSAPPQVRESYRIADAPVTSSIAERLDDILPRTTSEAMTADTLASQLSVSSRAMRDALGQDNQVQSIGAGKNRDPYRYFKDAEVPIPRDFPTSLSNRTTKGGTSMAVHADERGPPMQGTPTVHDETGTLQSPGPQKN</sequence>
<organism evidence="2">
    <name type="scientific">marine metagenome</name>
    <dbReference type="NCBI Taxonomy" id="408172"/>
    <lineage>
        <taxon>unclassified sequences</taxon>
        <taxon>metagenomes</taxon>
        <taxon>ecological metagenomes</taxon>
    </lineage>
</organism>
<evidence type="ECO:0000256" key="1">
    <source>
        <dbReference type="SAM" id="MobiDB-lite"/>
    </source>
</evidence>
<gene>
    <name evidence="2" type="ORF">METZ01_LOCUS420115</name>
</gene>
<proteinExistence type="predicted"/>
<name>A0A382XAB9_9ZZZZ</name>
<reference evidence="2" key="1">
    <citation type="submission" date="2018-05" db="EMBL/GenBank/DDBJ databases">
        <authorList>
            <person name="Lanie J.A."/>
            <person name="Ng W.-L."/>
            <person name="Kazmierczak K.M."/>
            <person name="Andrzejewski T.M."/>
            <person name="Davidsen T.M."/>
            <person name="Wayne K.J."/>
            <person name="Tettelin H."/>
            <person name="Glass J.I."/>
            <person name="Rusch D."/>
            <person name="Podicherti R."/>
            <person name="Tsui H.-C.T."/>
            <person name="Winkler M.E."/>
        </authorList>
    </citation>
    <scope>NUCLEOTIDE SEQUENCE</scope>
</reference>
<feature type="compositionally biased region" description="Polar residues" evidence="1">
    <location>
        <begin position="219"/>
        <end position="229"/>
    </location>
</feature>
<dbReference type="AlphaFoldDB" id="A0A382XAB9"/>
<dbReference type="EMBL" id="UINC01165714">
    <property type="protein sequence ID" value="SVD67261.1"/>
    <property type="molecule type" value="Genomic_DNA"/>
</dbReference>